<name>A0A914LGH1_MELIC</name>
<organism evidence="1 2">
    <name type="scientific">Meloidogyne incognita</name>
    <name type="common">Southern root-knot nematode worm</name>
    <name type="synonym">Oxyuris incognita</name>
    <dbReference type="NCBI Taxonomy" id="6306"/>
    <lineage>
        <taxon>Eukaryota</taxon>
        <taxon>Metazoa</taxon>
        <taxon>Ecdysozoa</taxon>
        <taxon>Nematoda</taxon>
        <taxon>Chromadorea</taxon>
        <taxon>Rhabditida</taxon>
        <taxon>Tylenchina</taxon>
        <taxon>Tylenchomorpha</taxon>
        <taxon>Tylenchoidea</taxon>
        <taxon>Meloidogynidae</taxon>
        <taxon>Meloidogyninae</taxon>
        <taxon>Meloidogyne</taxon>
        <taxon>Meloidogyne incognita group</taxon>
    </lineage>
</organism>
<dbReference type="WBParaSite" id="Minc3s00495g13285">
    <property type="protein sequence ID" value="Minc3s00495g13285"/>
    <property type="gene ID" value="Minc3s00495g13285"/>
</dbReference>
<evidence type="ECO:0000313" key="2">
    <source>
        <dbReference type="WBParaSite" id="Minc3s00495g13285"/>
    </source>
</evidence>
<protein>
    <submittedName>
        <fullName evidence="2">Candidate secreted effector</fullName>
    </submittedName>
</protein>
<sequence>MKLLSPELLRCLLRARNCYDACVCFYNEWFTKLRWRPAPKNVFVHLAKHIFYL</sequence>
<dbReference type="AlphaFoldDB" id="A0A914LGH1"/>
<dbReference type="Proteomes" id="UP000887563">
    <property type="component" value="Unplaced"/>
</dbReference>
<reference evidence="2" key="1">
    <citation type="submission" date="2022-11" db="UniProtKB">
        <authorList>
            <consortium name="WormBaseParasite"/>
        </authorList>
    </citation>
    <scope>IDENTIFICATION</scope>
</reference>
<evidence type="ECO:0000313" key="1">
    <source>
        <dbReference type="Proteomes" id="UP000887563"/>
    </source>
</evidence>
<proteinExistence type="predicted"/>
<keyword evidence="1" id="KW-1185">Reference proteome</keyword>
<accession>A0A914LGH1</accession>